<protein>
    <submittedName>
        <fullName evidence="5">Zinc-dependent metalloprotease</fullName>
    </submittedName>
</protein>
<dbReference type="AlphaFoldDB" id="A0A8A4TV19"/>
<feature type="compositionally biased region" description="Pro residues" evidence="1">
    <location>
        <begin position="803"/>
        <end position="812"/>
    </location>
</feature>
<dbReference type="PANTHER" id="PTHR38478">
    <property type="entry name" value="PEPTIDASE M1A AND M12B"/>
    <property type="match status" value="1"/>
</dbReference>
<feature type="domain" description="DUF5117" evidence="4">
    <location>
        <begin position="86"/>
        <end position="276"/>
    </location>
</feature>
<dbReference type="SUPFAM" id="SSF55486">
    <property type="entry name" value="Metalloproteases ('zincins'), catalytic domain"/>
    <property type="match status" value="1"/>
</dbReference>
<dbReference type="CDD" id="cd04276">
    <property type="entry name" value="ZnMc_MMP_like_2"/>
    <property type="match status" value="1"/>
</dbReference>
<keyword evidence="5" id="KW-0482">Metalloprotease</keyword>
<dbReference type="Proteomes" id="UP000663929">
    <property type="component" value="Chromosome"/>
</dbReference>
<feature type="chain" id="PRO_5035285428" evidence="2">
    <location>
        <begin position="17"/>
        <end position="812"/>
    </location>
</feature>
<evidence type="ECO:0000313" key="6">
    <source>
        <dbReference type="Proteomes" id="UP000663929"/>
    </source>
</evidence>
<keyword evidence="6" id="KW-1185">Reference proteome</keyword>
<keyword evidence="5" id="KW-0645">Protease</keyword>
<accession>A0A8A4TV19</accession>
<evidence type="ECO:0000256" key="2">
    <source>
        <dbReference type="SAM" id="SignalP"/>
    </source>
</evidence>
<evidence type="ECO:0000259" key="4">
    <source>
        <dbReference type="Pfam" id="PF17148"/>
    </source>
</evidence>
<dbReference type="EMBL" id="CP071793">
    <property type="protein sequence ID" value="QTD50375.1"/>
    <property type="molecule type" value="Genomic_DNA"/>
</dbReference>
<name>A0A8A4TV19_SULCO</name>
<dbReference type="GO" id="GO:0008237">
    <property type="term" value="F:metallopeptidase activity"/>
    <property type="evidence" value="ECO:0007669"/>
    <property type="project" value="UniProtKB-KW"/>
</dbReference>
<dbReference type="InterPro" id="IPR024079">
    <property type="entry name" value="MetalloPept_cat_dom_sf"/>
</dbReference>
<reference evidence="5" key="1">
    <citation type="submission" date="2021-03" db="EMBL/GenBank/DDBJ databases">
        <title>Acanthopleuribacteraceae sp. M133.</title>
        <authorList>
            <person name="Wang G."/>
        </authorList>
    </citation>
    <scope>NUCLEOTIDE SEQUENCE</scope>
    <source>
        <strain evidence="5">M133</strain>
    </source>
</reference>
<evidence type="ECO:0000256" key="1">
    <source>
        <dbReference type="SAM" id="MobiDB-lite"/>
    </source>
</evidence>
<dbReference type="KEGG" id="scor:J3U87_32725"/>
<feature type="region of interest" description="Disordered" evidence="1">
    <location>
        <begin position="792"/>
        <end position="812"/>
    </location>
</feature>
<dbReference type="Pfam" id="PF16313">
    <property type="entry name" value="DUF4953"/>
    <property type="match status" value="1"/>
</dbReference>
<dbReference type="InterPro" id="IPR034032">
    <property type="entry name" value="Zn_MMP-like_bac"/>
</dbReference>
<proteinExistence type="predicted"/>
<keyword evidence="5" id="KW-0378">Hydrolase</keyword>
<dbReference type="Pfam" id="PF17148">
    <property type="entry name" value="DUF5117"/>
    <property type="match status" value="1"/>
</dbReference>
<feature type="signal peptide" evidence="2">
    <location>
        <begin position="1"/>
        <end position="16"/>
    </location>
</feature>
<dbReference type="InterPro" id="IPR033413">
    <property type="entry name" value="DUF5117"/>
</dbReference>
<keyword evidence="2" id="KW-0732">Signal</keyword>
<feature type="domain" description="EcxA zinc-binding" evidence="3">
    <location>
        <begin position="405"/>
        <end position="705"/>
    </location>
</feature>
<evidence type="ECO:0000259" key="3">
    <source>
        <dbReference type="Pfam" id="PF16313"/>
    </source>
</evidence>
<evidence type="ECO:0000313" key="5">
    <source>
        <dbReference type="EMBL" id="QTD50375.1"/>
    </source>
</evidence>
<dbReference type="Gene3D" id="3.40.390.10">
    <property type="entry name" value="Collagenase (Catalytic Domain)"/>
    <property type="match status" value="1"/>
</dbReference>
<dbReference type="RefSeq" id="WP_237380019.1">
    <property type="nucleotide sequence ID" value="NZ_CP071793.1"/>
</dbReference>
<organism evidence="5 6">
    <name type="scientific">Sulfidibacter corallicola</name>
    <dbReference type="NCBI Taxonomy" id="2818388"/>
    <lineage>
        <taxon>Bacteria</taxon>
        <taxon>Pseudomonadati</taxon>
        <taxon>Acidobacteriota</taxon>
        <taxon>Holophagae</taxon>
        <taxon>Acanthopleuribacterales</taxon>
        <taxon>Acanthopleuribacteraceae</taxon>
        <taxon>Sulfidibacter</taxon>
    </lineage>
</organism>
<sequence>MLAILFSLLLFQPTQASPKASAAQDAFLASLSAKRHLPGFFDLHWDNDSGELFLALEEKDLERDFIMVFGLASGLGSNDVGLDRGQVETTRLVHFKRVGGRIFLIQRNMRYRAFSDNSLERRSVAESFATSTLWGGDIAAQRDGRMWFSLNSFLVSDRVGIARRLEQKNQGNYRLEPNLSYVYLPRTKAFPKNTEIEVSLTFRGKAEGDQVRRVAPDPNLISLRQHFSMVELPEEGYRSRPFHPRSGAIPFELEDYAAPLDQALAQNWVLRHRLVRKNPDAPRSELVKPLVYYVDPGAPPRIREALIEGASWWKDAFEAAGIIDGFRVEVLPADVDPMDVRYNVIQWVHRSTRGWSYGSMIPDPRTGEIIKGFVTLGSLRVRQDRLLFEGMLPRQEDGTRGAWDPTELALARIRQLAAHEVGHTLGIAHNFAASGFDRASVMDYPAPLVELRDGRLDFSRVYGVGIGSWDKQAVKYLYAEWKDEAKGLEAVLAESKEKGLLYITDQNARELKNMHPLANLWDNGADPLDEMARLTELRAHLLKHFSARNLPAGRPISELEELLVPVYLHHRYQVQACVKSVGGAYFEYAMDGDPGAVEAMKPVSPERQKRAIALLTATLEPEFLTLPEHLRHLIPPRPDGFYPHRELFQRRTGLLFDPLALAETSVQLTLDALLHPARLNRMMVQASLDAEQPGVDAVCEAVLAVVGAQDREGHEGAVHRQTHAQIVRALLATLQDGSLRDEVRARIRAQLTSHESELSSEETSEEANEARAEAYEIHNEWIAALIESALDEDAPLAPTEPVKVPPGSPIGN</sequence>
<gene>
    <name evidence="5" type="ORF">J3U87_32725</name>
</gene>
<dbReference type="PANTHER" id="PTHR38478:SF1">
    <property type="entry name" value="ZINC DEPENDENT METALLOPROTEASE DOMAIN LIPOPROTEIN"/>
    <property type="match status" value="1"/>
</dbReference>
<dbReference type="InterPro" id="IPR032534">
    <property type="entry name" value="EcxA_zinc-bd"/>
</dbReference>